<name>A0A7C9MUH0_9BACT</name>
<protein>
    <recommendedName>
        <fullName evidence="4">DUF4884 domain-containing protein</fullName>
    </recommendedName>
</protein>
<comment type="caution">
    <text evidence="2">The sequence shown here is derived from an EMBL/GenBank/DDBJ whole genome shotgun (WGS) entry which is preliminary data.</text>
</comment>
<evidence type="ECO:0000313" key="3">
    <source>
        <dbReference type="Proteomes" id="UP000482487"/>
    </source>
</evidence>
<keyword evidence="1" id="KW-0732">Signal</keyword>
<evidence type="ECO:0000256" key="1">
    <source>
        <dbReference type="SAM" id="SignalP"/>
    </source>
</evidence>
<dbReference type="EMBL" id="WVUD01000006">
    <property type="protein sequence ID" value="MYL82654.1"/>
    <property type="molecule type" value="Genomic_DNA"/>
</dbReference>
<gene>
    <name evidence="2" type="ORF">GTA51_05825</name>
</gene>
<proteinExistence type="predicted"/>
<dbReference type="Proteomes" id="UP000482487">
    <property type="component" value="Unassembled WGS sequence"/>
</dbReference>
<feature type="chain" id="PRO_5028830253" description="DUF4884 domain-containing protein" evidence="1">
    <location>
        <begin position="20"/>
        <end position="94"/>
    </location>
</feature>
<dbReference type="OrthoDB" id="5457356at2"/>
<evidence type="ECO:0000313" key="2">
    <source>
        <dbReference type="EMBL" id="MYL82654.1"/>
    </source>
</evidence>
<organism evidence="2 3">
    <name type="scientific">Solidesulfovibrio aerotolerans</name>
    <dbReference type="NCBI Taxonomy" id="295255"/>
    <lineage>
        <taxon>Bacteria</taxon>
        <taxon>Pseudomonadati</taxon>
        <taxon>Thermodesulfobacteriota</taxon>
        <taxon>Desulfovibrionia</taxon>
        <taxon>Desulfovibrionales</taxon>
        <taxon>Desulfovibrionaceae</taxon>
        <taxon>Solidesulfovibrio</taxon>
    </lineage>
</organism>
<reference evidence="2 3" key="1">
    <citation type="submission" date="2020-01" db="EMBL/GenBank/DDBJ databases">
        <title>Genome sequence of Desulfovibrio aerotolerans DSM 16695(T).</title>
        <authorList>
            <person name="Karnachuk O."/>
            <person name="Avakyan M."/>
            <person name="Mardanov A."/>
            <person name="Kadnikov V."/>
            <person name="Ravin N."/>
        </authorList>
    </citation>
    <scope>NUCLEOTIDE SEQUENCE [LARGE SCALE GENOMIC DNA]</scope>
    <source>
        <strain evidence="2 3">DSM 16695</strain>
    </source>
</reference>
<evidence type="ECO:0008006" key="4">
    <source>
        <dbReference type="Google" id="ProtNLM"/>
    </source>
</evidence>
<keyword evidence="3" id="KW-1185">Reference proteome</keyword>
<dbReference type="RefSeq" id="WP_160959448.1">
    <property type="nucleotide sequence ID" value="NZ_WVUD01000006.1"/>
</dbReference>
<dbReference type="AlphaFoldDB" id="A0A7C9MUH0"/>
<feature type="signal peptide" evidence="1">
    <location>
        <begin position="1"/>
        <end position="19"/>
    </location>
</feature>
<sequence>MRILMLSLLLLALTSLQFGCGRHTYLVETMDKKSFYVTPPLVVDAEKGVYYMWINGQRRTVPMDQVYRIDDSAQICYQNGVTDTFTCYDNLYYF</sequence>
<accession>A0A7C9MUH0</accession>